<evidence type="ECO:0000313" key="3">
    <source>
        <dbReference type="Proteomes" id="UP000767238"/>
    </source>
</evidence>
<dbReference type="AlphaFoldDB" id="A0A9P8GE88"/>
<gene>
    <name evidence="2" type="ORF">KCV03_g6903</name>
</gene>
<feature type="region of interest" description="Disordered" evidence="1">
    <location>
        <begin position="464"/>
        <end position="502"/>
    </location>
</feature>
<dbReference type="EMBL" id="JAHFYH010000054">
    <property type="protein sequence ID" value="KAH0217682.1"/>
    <property type="molecule type" value="Genomic_DNA"/>
</dbReference>
<feature type="non-terminal residue" evidence="2">
    <location>
        <position position="586"/>
    </location>
</feature>
<sequence>MARTIATNRVGLRAFNRTSVRTQRARQRPRSGLIDNMKKRKHILGLTMREKLERNQPLSEIEWAYMERPPRQQHTEYTSSKTCHGFLKPTQISELDELCEKTPPILFRAFTTTGTRHTKGFATPTLYVPSGNLMPDMEGRRGERHPTWTHDLMTDIPLEVLRVMVGEHLLWRDRIPDELLSWTMSYLFATVHLYRRHLDGQEIGYISMINRTRAVRPEKWYLERLEPQHSTPAKFNFANDIFIAYPEDDPLLQAAWKDLVAAGIFELIPELKIYFDSMVAGLYTVLRYIRTTNYNEVRRTTENELVIAQEIAWLHTRLPPGETREESRPNLWILLHTLTFRKRESGDHLFKDLIQKLGYTRADLDENLYATFGEFPSNLPELHSLYHLAVDVQAVVNGPPLPALVLTSTYSRVALPNGMEERDDADYDKTCKPKLIEMITKGYEIKRRCGLACDCAIWGPIQKPRNKKVDGSEQSKDADERKDDQTKSSNQTEHSSLDESTLLVEQKAEHQIHRLDENQTQHMDGQLQDPSDTESADSLGKSTASQPSWKNHELEQTSGSQLQRQSMHEELNTMLLTYKYVSKTNY</sequence>
<organism evidence="2 3">
    <name type="scientific">Aureobasidium melanogenum</name>
    <name type="common">Aureobasidium pullulans var. melanogenum</name>
    <dbReference type="NCBI Taxonomy" id="46634"/>
    <lineage>
        <taxon>Eukaryota</taxon>
        <taxon>Fungi</taxon>
        <taxon>Dikarya</taxon>
        <taxon>Ascomycota</taxon>
        <taxon>Pezizomycotina</taxon>
        <taxon>Dothideomycetes</taxon>
        <taxon>Dothideomycetidae</taxon>
        <taxon>Dothideales</taxon>
        <taxon>Saccotheciaceae</taxon>
        <taxon>Aureobasidium</taxon>
    </lineage>
</organism>
<accession>A0A9P8GE88</accession>
<name>A0A9P8GE88_AURME</name>
<evidence type="ECO:0000256" key="1">
    <source>
        <dbReference type="SAM" id="MobiDB-lite"/>
    </source>
</evidence>
<proteinExistence type="predicted"/>
<feature type="compositionally biased region" description="Polar residues" evidence="1">
    <location>
        <begin position="540"/>
        <end position="549"/>
    </location>
</feature>
<feature type="compositionally biased region" description="Basic and acidic residues" evidence="1">
    <location>
        <begin position="467"/>
        <end position="486"/>
    </location>
</feature>
<protein>
    <submittedName>
        <fullName evidence="2">Uncharacterized protein</fullName>
    </submittedName>
</protein>
<feature type="region of interest" description="Disordered" evidence="1">
    <location>
        <begin position="514"/>
        <end position="564"/>
    </location>
</feature>
<evidence type="ECO:0000313" key="2">
    <source>
        <dbReference type="EMBL" id="KAH0217682.1"/>
    </source>
</evidence>
<dbReference type="OrthoDB" id="4152607at2759"/>
<reference evidence="2" key="2">
    <citation type="submission" date="2021-08" db="EMBL/GenBank/DDBJ databases">
        <authorList>
            <person name="Gostincar C."/>
            <person name="Sun X."/>
            <person name="Song Z."/>
            <person name="Gunde-Cimerman N."/>
        </authorList>
    </citation>
    <scope>NUCLEOTIDE SEQUENCE</scope>
    <source>
        <strain evidence="2">EXF-8016</strain>
    </source>
</reference>
<reference evidence="2" key="1">
    <citation type="journal article" date="2021" name="J Fungi (Basel)">
        <title>Virulence traits and population genomics of the black yeast Aureobasidium melanogenum.</title>
        <authorList>
            <person name="Cernosa A."/>
            <person name="Sun X."/>
            <person name="Gostincar C."/>
            <person name="Fang C."/>
            <person name="Gunde-Cimerman N."/>
            <person name="Song Z."/>
        </authorList>
    </citation>
    <scope>NUCLEOTIDE SEQUENCE</scope>
    <source>
        <strain evidence="2">EXF-8016</strain>
    </source>
</reference>
<comment type="caution">
    <text evidence="2">The sequence shown here is derived from an EMBL/GenBank/DDBJ whole genome shotgun (WGS) entry which is preliminary data.</text>
</comment>
<dbReference type="Proteomes" id="UP000767238">
    <property type="component" value="Unassembled WGS sequence"/>
</dbReference>